<dbReference type="SUPFAM" id="SSF142906">
    <property type="entry name" value="YjbR-like"/>
    <property type="match status" value="1"/>
</dbReference>
<dbReference type="InterPro" id="IPR007351">
    <property type="entry name" value="YjbR"/>
</dbReference>
<accession>A0A345UGA3</accession>
<gene>
    <name evidence="1" type="ORF">CYPRO_0217</name>
</gene>
<keyword evidence="1" id="KW-0238">DNA-binding</keyword>
<evidence type="ECO:0000313" key="2">
    <source>
        <dbReference type="Proteomes" id="UP000254808"/>
    </source>
</evidence>
<dbReference type="EMBL" id="CP027806">
    <property type="protein sequence ID" value="AXI99504.1"/>
    <property type="molecule type" value="Genomic_DNA"/>
</dbReference>
<name>A0A345UGA3_9BACT</name>
<dbReference type="PANTHER" id="PTHR35145:SF1">
    <property type="entry name" value="CYTOPLASMIC PROTEIN"/>
    <property type="match status" value="1"/>
</dbReference>
<dbReference type="KEGG" id="cprv:CYPRO_0217"/>
<keyword evidence="2" id="KW-1185">Reference proteome</keyword>
<dbReference type="RefSeq" id="WP_114982747.1">
    <property type="nucleotide sequence ID" value="NZ_CP027806.1"/>
</dbReference>
<reference evidence="1 2" key="1">
    <citation type="submission" date="2018-03" db="EMBL/GenBank/DDBJ databases">
        <title>Phenotypic and genomic properties of Cyclonatronum proteinivorum gen. nov., sp. nov., a haloalkaliphilic bacteroidete from soda lakes possessing Na+-translocating rhodopsin.</title>
        <authorList>
            <person name="Toshchakov S.V."/>
            <person name="Korzhenkov A."/>
            <person name="Samarov N.I."/>
            <person name="Kublanov I.V."/>
            <person name="Muntyan M.S."/>
            <person name="Sorokin D.Y."/>
        </authorList>
    </citation>
    <scope>NUCLEOTIDE SEQUENCE [LARGE SCALE GENOMIC DNA]</scope>
    <source>
        <strain evidence="1 2">Omega</strain>
    </source>
</reference>
<organism evidence="1 2">
    <name type="scientific">Cyclonatronum proteinivorum</name>
    <dbReference type="NCBI Taxonomy" id="1457365"/>
    <lineage>
        <taxon>Bacteria</taxon>
        <taxon>Pseudomonadati</taxon>
        <taxon>Balneolota</taxon>
        <taxon>Balneolia</taxon>
        <taxon>Balneolales</taxon>
        <taxon>Cyclonatronaceae</taxon>
        <taxon>Cyclonatronum</taxon>
    </lineage>
</organism>
<dbReference type="Proteomes" id="UP000254808">
    <property type="component" value="Chromosome"/>
</dbReference>
<dbReference type="Pfam" id="PF04237">
    <property type="entry name" value="YjbR"/>
    <property type="match status" value="1"/>
</dbReference>
<dbReference type="InterPro" id="IPR058532">
    <property type="entry name" value="YjbR/MT2646/Rv2570-like"/>
</dbReference>
<dbReference type="PANTHER" id="PTHR35145">
    <property type="entry name" value="CYTOPLASMIC PROTEIN-RELATED"/>
    <property type="match status" value="1"/>
</dbReference>
<dbReference type="GO" id="GO:0003677">
    <property type="term" value="F:DNA binding"/>
    <property type="evidence" value="ECO:0007669"/>
    <property type="project" value="UniProtKB-KW"/>
</dbReference>
<dbReference type="AlphaFoldDB" id="A0A345UGA3"/>
<protein>
    <submittedName>
        <fullName evidence="1">Putative DNA-binding protein, MmcQ/YjbR family</fullName>
    </submittedName>
</protein>
<dbReference type="InterPro" id="IPR038056">
    <property type="entry name" value="YjbR-like_sf"/>
</dbReference>
<sequence length="120" mass="13552">MDFASFREFCLALPFTDESFPFDEKALVFKVGGKIFAITDVDTFDSVIVKCDPEEAIELRETYPFVQPGYHMNKKHWNSIMIVPALPQELLTKWVRDSYALVYASLPAKLKKALAAGNSA</sequence>
<evidence type="ECO:0000313" key="1">
    <source>
        <dbReference type="EMBL" id="AXI99504.1"/>
    </source>
</evidence>
<dbReference type="Gene3D" id="3.90.1150.30">
    <property type="match status" value="1"/>
</dbReference>
<dbReference type="OrthoDB" id="9789813at2"/>
<proteinExistence type="predicted"/>